<dbReference type="InterPro" id="IPR003439">
    <property type="entry name" value="ABC_transporter-like_ATP-bd"/>
</dbReference>
<keyword evidence="1" id="KW-0813">Transport</keyword>
<dbReference type="SUPFAM" id="SSF52540">
    <property type="entry name" value="P-loop containing nucleoside triphosphate hydrolases"/>
    <property type="match status" value="1"/>
</dbReference>
<accession>A0ABV7SQ42</accession>
<dbReference type="InterPro" id="IPR027417">
    <property type="entry name" value="P-loop_NTPase"/>
</dbReference>
<keyword evidence="3" id="KW-0201">Cytochrome c-type biogenesis</keyword>
<dbReference type="GO" id="GO:0005524">
    <property type="term" value="F:ATP binding"/>
    <property type="evidence" value="ECO:0007669"/>
    <property type="project" value="UniProtKB-KW"/>
</dbReference>
<reference evidence="9" key="1">
    <citation type="journal article" date="2019" name="Int. J. Syst. Evol. Microbiol.">
        <title>The Global Catalogue of Microorganisms (GCM) 10K type strain sequencing project: providing services to taxonomists for standard genome sequencing and annotation.</title>
        <authorList>
            <consortium name="The Broad Institute Genomics Platform"/>
            <consortium name="The Broad Institute Genome Sequencing Center for Infectious Disease"/>
            <person name="Wu L."/>
            <person name="Ma J."/>
        </authorList>
    </citation>
    <scope>NUCLEOTIDE SEQUENCE [LARGE SCALE GENOMIC DNA]</scope>
    <source>
        <strain evidence="9">KCTC 42739</strain>
    </source>
</reference>
<keyword evidence="6" id="KW-0472">Membrane</keyword>
<keyword evidence="4 8" id="KW-0067">ATP-binding</keyword>
<evidence type="ECO:0000313" key="9">
    <source>
        <dbReference type="Proteomes" id="UP001595713"/>
    </source>
</evidence>
<dbReference type="EMBL" id="JBHRXP010000001">
    <property type="protein sequence ID" value="MFC3579048.1"/>
    <property type="molecule type" value="Genomic_DNA"/>
</dbReference>
<keyword evidence="9" id="KW-1185">Reference proteome</keyword>
<proteinExistence type="predicted"/>
<evidence type="ECO:0000256" key="5">
    <source>
        <dbReference type="ARBA" id="ARBA00022967"/>
    </source>
</evidence>
<evidence type="ECO:0000256" key="6">
    <source>
        <dbReference type="ARBA" id="ARBA00023136"/>
    </source>
</evidence>
<keyword evidence="5" id="KW-1278">Translocase</keyword>
<dbReference type="InterPro" id="IPR005895">
    <property type="entry name" value="ABC_transptr_haem_export_CcmA"/>
</dbReference>
<dbReference type="Pfam" id="PF00005">
    <property type="entry name" value="ABC_tran"/>
    <property type="match status" value="1"/>
</dbReference>
<dbReference type="PANTHER" id="PTHR43499:SF1">
    <property type="entry name" value="ABC TRANSPORTER I FAMILY MEMBER 1"/>
    <property type="match status" value="1"/>
</dbReference>
<organism evidence="8 9">
    <name type="scientific">Sphingomonas hylomeconis</name>
    <dbReference type="NCBI Taxonomy" id="1395958"/>
    <lineage>
        <taxon>Bacteria</taxon>
        <taxon>Pseudomonadati</taxon>
        <taxon>Pseudomonadota</taxon>
        <taxon>Alphaproteobacteria</taxon>
        <taxon>Sphingomonadales</taxon>
        <taxon>Sphingomonadaceae</taxon>
        <taxon>Sphingomonas</taxon>
    </lineage>
</organism>
<evidence type="ECO:0000259" key="7">
    <source>
        <dbReference type="PROSITE" id="PS50893"/>
    </source>
</evidence>
<evidence type="ECO:0000256" key="4">
    <source>
        <dbReference type="ARBA" id="ARBA00022840"/>
    </source>
</evidence>
<evidence type="ECO:0000256" key="2">
    <source>
        <dbReference type="ARBA" id="ARBA00022741"/>
    </source>
</evidence>
<evidence type="ECO:0000313" key="8">
    <source>
        <dbReference type="EMBL" id="MFC3579048.1"/>
    </source>
</evidence>
<evidence type="ECO:0000256" key="3">
    <source>
        <dbReference type="ARBA" id="ARBA00022748"/>
    </source>
</evidence>
<dbReference type="Gene3D" id="3.40.50.300">
    <property type="entry name" value="P-loop containing nucleotide triphosphate hydrolases"/>
    <property type="match status" value="1"/>
</dbReference>
<dbReference type="PANTHER" id="PTHR43499">
    <property type="entry name" value="ABC TRANSPORTER I FAMILY MEMBER 1"/>
    <property type="match status" value="1"/>
</dbReference>
<comment type="caution">
    <text evidence="8">The sequence shown here is derived from an EMBL/GenBank/DDBJ whole genome shotgun (WGS) entry which is preliminary data.</text>
</comment>
<keyword evidence="2" id="KW-0547">Nucleotide-binding</keyword>
<dbReference type="SMART" id="SM00382">
    <property type="entry name" value="AAA"/>
    <property type="match status" value="1"/>
</dbReference>
<dbReference type="Proteomes" id="UP001595713">
    <property type="component" value="Unassembled WGS sequence"/>
</dbReference>
<dbReference type="InterPro" id="IPR003593">
    <property type="entry name" value="AAA+_ATPase"/>
</dbReference>
<evidence type="ECO:0000256" key="1">
    <source>
        <dbReference type="ARBA" id="ARBA00022448"/>
    </source>
</evidence>
<dbReference type="RefSeq" id="WP_261295074.1">
    <property type="nucleotide sequence ID" value="NZ_JANQBK010000013.1"/>
</dbReference>
<protein>
    <submittedName>
        <fullName evidence="8">Heme ABC exporter ATP-binding protein CcmA</fullName>
    </submittedName>
</protein>
<feature type="domain" description="ABC transporter" evidence="7">
    <location>
        <begin position="5"/>
        <end position="191"/>
    </location>
</feature>
<sequence>MSAALAFDAVSCARGGRMLFADLSFALRAGAAAVVVGANGIGKSSLVRVAAGLLPPAAGTVAITGNRALLTEDNALDPELPLARALGFWAAIDGRPLPIAAALAAFDLTALAPVPVRLLSTGQRKRAGLARVAASGAPIWLLDEPANGLDQRATTLLEAAIAQHRAAGGIALVATHLPLALPGAHRIVLGAAA</sequence>
<dbReference type="NCBIfam" id="TIGR01189">
    <property type="entry name" value="ccmA"/>
    <property type="match status" value="1"/>
</dbReference>
<name>A0ABV7SQ42_9SPHN</name>
<dbReference type="PROSITE" id="PS50893">
    <property type="entry name" value="ABC_TRANSPORTER_2"/>
    <property type="match status" value="1"/>
</dbReference>
<gene>
    <name evidence="8" type="primary">ccmA</name>
    <name evidence="8" type="ORF">ACFONA_02630</name>
</gene>